<accession>A0A9J5X8E1</accession>
<gene>
    <name evidence="1" type="ORF">H5410_045011</name>
</gene>
<organism evidence="1 2">
    <name type="scientific">Solanum commersonii</name>
    <name type="common">Commerson's wild potato</name>
    <name type="synonym">Commerson's nightshade</name>
    <dbReference type="NCBI Taxonomy" id="4109"/>
    <lineage>
        <taxon>Eukaryota</taxon>
        <taxon>Viridiplantae</taxon>
        <taxon>Streptophyta</taxon>
        <taxon>Embryophyta</taxon>
        <taxon>Tracheophyta</taxon>
        <taxon>Spermatophyta</taxon>
        <taxon>Magnoliopsida</taxon>
        <taxon>eudicotyledons</taxon>
        <taxon>Gunneridae</taxon>
        <taxon>Pentapetalae</taxon>
        <taxon>asterids</taxon>
        <taxon>lamiids</taxon>
        <taxon>Solanales</taxon>
        <taxon>Solanaceae</taxon>
        <taxon>Solanoideae</taxon>
        <taxon>Solaneae</taxon>
        <taxon>Solanum</taxon>
    </lineage>
</organism>
<evidence type="ECO:0000313" key="1">
    <source>
        <dbReference type="EMBL" id="KAG5584577.1"/>
    </source>
</evidence>
<proteinExistence type="predicted"/>
<protein>
    <submittedName>
        <fullName evidence="1">Uncharacterized protein</fullName>
    </submittedName>
</protein>
<comment type="caution">
    <text evidence="1">The sequence shown here is derived from an EMBL/GenBank/DDBJ whole genome shotgun (WGS) entry which is preliminary data.</text>
</comment>
<keyword evidence="2" id="KW-1185">Reference proteome</keyword>
<reference evidence="1 2" key="1">
    <citation type="submission" date="2020-09" db="EMBL/GenBank/DDBJ databases">
        <title>De no assembly of potato wild relative species, Solanum commersonii.</title>
        <authorList>
            <person name="Cho K."/>
        </authorList>
    </citation>
    <scope>NUCLEOTIDE SEQUENCE [LARGE SCALE GENOMIC DNA]</scope>
    <source>
        <strain evidence="1">LZ3.2</strain>
        <tissue evidence="1">Leaf</tissue>
    </source>
</reference>
<sequence length="125" mass="14687">MLPSREELSSTWANNKGHGQIDKDFTHRIGAGWRKWRLHLVLCVIRTCSEDSKVASTRWWQTDYVIWGGVLASQEFPCPAYESSRDEDAEMDVWHTKRDKIIDEDIWAKVRVAPVEDKMQEVRLR</sequence>
<dbReference type="Proteomes" id="UP000824120">
    <property type="component" value="Chromosome 9"/>
</dbReference>
<evidence type="ECO:0000313" key="2">
    <source>
        <dbReference type="Proteomes" id="UP000824120"/>
    </source>
</evidence>
<name>A0A9J5X8E1_SOLCO</name>
<dbReference type="EMBL" id="JACXVP010000009">
    <property type="protein sequence ID" value="KAG5584577.1"/>
    <property type="molecule type" value="Genomic_DNA"/>
</dbReference>
<dbReference type="AlphaFoldDB" id="A0A9J5X8E1"/>